<evidence type="ECO:0000313" key="2">
    <source>
        <dbReference type="EMBL" id="KAF6038637.1"/>
    </source>
</evidence>
<dbReference type="EMBL" id="VXIV02000389">
    <property type="protein sequence ID" value="KAF6038637.1"/>
    <property type="molecule type" value="Genomic_DNA"/>
</dbReference>
<protein>
    <submittedName>
        <fullName evidence="2">Uncharacterized protein</fullName>
    </submittedName>
</protein>
<feature type="compositionally biased region" description="Basic and acidic residues" evidence="1">
    <location>
        <begin position="43"/>
        <end position="69"/>
    </location>
</feature>
<keyword evidence="3" id="KW-1185">Reference proteome</keyword>
<gene>
    <name evidence="2" type="ORF">EB796_003058</name>
</gene>
<organism evidence="2 3">
    <name type="scientific">Bugula neritina</name>
    <name type="common">Brown bryozoan</name>
    <name type="synonym">Sertularia neritina</name>
    <dbReference type="NCBI Taxonomy" id="10212"/>
    <lineage>
        <taxon>Eukaryota</taxon>
        <taxon>Metazoa</taxon>
        <taxon>Spiralia</taxon>
        <taxon>Lophotrochozoa</taxon>
        <taxon>Bryozoa</taxon>
        <taxon>Gymnolaemata</taxon>
        <taxon>Cheilostomatida</taxon>
        <taxon>Flustrina</taxon>
        <taxon>Buguloidea</taxon>
        <taxon>Bugulidae</taxon>
        <taxon>Bugula</taxon>
    </lineage>
</organism>
<reference evidence="2" key="1">
    <citation type="submission" date="2020-06" db="EMBL/GenBank/DDBJ databases">
        <title>Draft genome of Bugula neritina, a colonial animal packing powerful symbionts and potential medicines.</title>
        <authorList>
            <person name="Rayko M."/>
        </authorList>
    </citation>
    <scope>NUCLEOTIDE SEQUENCE [LARGE SCALE GENOMIC DNA]</scope>
    <source>
        <strain evidence="2">Kwan_BN1</strain>
    </source>
</reference>
<comment type="caution">
    <text evidence="2">The sequence shown here is derived from an EMBL/GenBank/DDBJ whole genome shotgun (WGS) entry which is preliminary data.</text>
</comment>
<name>A0A7J7KK55_BUGNE</name>
<evidence type="ECO:0000313" key="3">
    <source>
        <dbReference type="Proteomes" id="UP000593567"/>
    </source>
</evidence>
<accession>A0A7J7KK55</accession>
<evidence type="ECO:0000256" key="1">
    <source>
        <dbReference type="SAM" id="MobiDB-lite"/>
    </source>
</evidence>
<proteinExistence type="predicted"/>
<dbReference type="Proteomes" id="UP000593567">
    <property type="component" value="Unassembled WGS sequence"/>
</dbReference>
<dbReference type="AlphaFoldDB" id="A0A7J7KK55"/>
<sequence length="69" mass="7894">MKGSRRQMRETLEAQPDLPFDPPPPDHPDLVVQPSIGVGQELGKAEQQDTSEPDRPRRSLKHYLVDYRS</sequence>
<feature type="region of interest" description="Disordered" evidence="1">
    <location>
        <begin position="1"/>
        <end position="69"/>
    </location>
</feature>